<evidence type="ECO:0000256" key="2">
    <source>
        <dbReference type="SAM" id="MobiDB-lite"/>
    </source>
</evidence>
<feature type="region of interest" description="Disordered" evidence="2">
    <location>
        <begin position="1204"/>
        <end position="1232"/>
    </location>
</feature>
<keyword evidence="1" id="KW-0245">EGF-like domain</keyword>
<evidence type="ECO:0000256" key="3">
    <source>
        <dbReference type="SAM" id="Phobius"/>
    </source>
</evidence>
<keyword evidence="3" id="KW-1133">Transmembrane helix</keyword>
<gene>
    <name evidence="6" type="ORF">SS50377_21327</name>
</gene>
<accession>A0A9P8LXF4</accession>
<evidence type="ECO:0000313" key="6">
    <source>
        <dbReference type="EMBL" id="KAH0575803.1"/>
    </source>
</evidence>
<feature type="transmembrane region" description="Helical" evidence="3">
    <location>
        <begin position="892"/>
        <end position="913"/>
    </location>
</feature>
<dbReference type="PROSITE" id="PS01248">
    <property type="entry name" value="EGF_LAM_1"/>
    <property type="match status" value="2"/>
</dbReference>
<feature type="transmembrane region" description="Helical" evidence="3">
    <location>
        <begin position="861"/>
        <end position="880"/>
    </location>
</feature>
<feature type="transmembrane region" description="Helical" evidence="3">
    <location>
        <begin position="1020"/>
        <end position="1040"/>
    </location>
</feature>
<dbReference type="EMBL" id="AUWU02000002">
    <property type="protein sequence ID" value="KAH0575803.1"/>
    <property type="molecule type" value="Genomic_DNA"/>
</dbReference>
<keyword evidence="3 6" id="KW-0812">Transmembrane</keyword>
<feature type="transmembrane region" description="Helical" evidence="3">
    <location>
        <begin position="817"/>
        <end position="841"/>
    </location>
</feature>
<feature type="transmembrane region" description="Helical" evidence="3">
    <location>
        <begin position="925"/>
        <end position="945"/>
    </location>
</feature>
<feature type="compositionally biased region" description="Polar residues" evidence="2">
    <location>
        <begin position="1205"/>
        <end position="1225"/>
    </location>
</feature>
<sequence>MLILLLMFQPITIETTICSNVYCQSSNDCNGFPCYNGECMCQDNTAGSCCQFCTDPSNPSCKVQCTTGFCTKGEYCVYLSGNTGPWECGACLVGWGQPDCADCAEDFLKVDGNCYKRCYSCQTGNCYYDKDGEINCIQCHDGTVGTACDQCLPGFQLYNNQCCQIQDPEELRGHCIAYQGDIICLSCNEGQTLYNQRCRYSCSTETCIYGVCQPDTNCKCESFAEGNNCEICSTGAADFEGKCAKVCTDCDGDCYFTGSDGISCKSCAGDLIGPTCSDCAPGFMSVNGECFQYCETCRGNRCYVGIALVLNCLGDCYLGYFGRGCDACDVEDRFELQFGGCYRKCTDCTQGNCFLTENGPLCTKCALGLIGIQCDSCAEGFVQDQAKCWPKVGQNDCYLDELQALICVGCAADYLLIGSSCLEKCTLPECTGRCYMLPNDYKCLDCFPNFVLYEEKCYEQDSNPHGVCFTTETEKICSCYEGYKGPTCDECTELQLRDSCYIDANIPTGDCFQNAADPSDLFCSVCAANFALPLCDKCAEGYETDFSGVCQGCSSGYFSSNLLPDEQKLEIGEDLCLRSCDSCSYGVCFYSGSRIVCASCQTGYKLQDSCQTCDTGFLSFGVSCIQQVNESCGTDWDGNIYCFECGNLQQSFNCQQCSVQFNFQGVCKQHASNFADSCALEGSNIVCADGTCRKFDKLKNMCVECDSTLVNIKGNCGVLTVPQNGKLRGRCIASVQRFWCDQCDEGWSGNVCSECAKGYMPCKCTSGLFALCCCKVELGLNGVCYSNEAGRAICVSCSSRYQLSNQECVKIGLTKQYVLSFFVPASLGLLILLALILIIFLIGKEKRKDLQIFVKKLVKRLGVHLIFVILSQILAVIVAIQDVYIDDFFMQTAVSIFSMLPFALLFVFLAPPVYKRYFFNMASHFYLFILAAAIQVSFNAVQYLAVTDIVQDFGEQIYKLAGPPITLLLCIFLARFRFKPQQKLALFIGLGLPLATQIYYAIQDSMAAGYFTGSSAGNAIIGQAMVLLAIILSGTQFYVFDLILGRYGEVGAIYRISLSSFCINAVVGLLYPGEILTAILQYDIFFSSLLTQMLFNVVNIIVMMRISAVEFSINLISSAIWAQFIAAVGDYYYSQNNNYLSTPIHVILQTFALVIVFVSLTYFNIRSSYWYHRKNVRQAKELETEVSGVMPFIKTAILKKKARSQTESGQFNDNVESPTSQTRRNIMNLDGNLPRKGTRKPFISSKNNVLDSNQLFGTKQYKSQQNSQNSLTGIDSKLQLASFEIRSPNPVE</sequence>
<dbReference type="InterPro" id="IPR000742">
    <property type="entry name" value="EGF"/>
</dbReference>
<feature type="transmembrane region" description="Helical" evidence="3">
    <location>
        <begin position="1146"/>
        <end position="1165"/>
    </location>
</feature>
<evidence type="ECO:0000256" key="4">
    <source>
        <dbReference type="SAM" id="SignalP"/>
    </source>
</evidence>
<organism evidence="6 7">
    <name type="scientific">Spironucleus salmonicida</name>
    <dbReference type="NCBI Taxonomy" id="348837"/>
    <lineage>
        <taxon>Eukaryota</taxon>
        <taxon>Metamonada</taxon>
        <taxon>Diplomonadida</taxon>
        <taxon>Hexamitidae</taxon>
        <taxon>Hexamitinae</taxon>
        <taxon>Spironucleus</taxon>
    </lineage>
</organism>
<dbReference type="GeneID" id="94295350"/>
<keyword evidence="4" id="KW-0732">Signal</keyword>
<feature type="transmembrane region" description="Helical" evidence="3">
    <location>
        <begin position="1111"/>
        <end position="1134"/>
    </location>
</feature>
<feature type="chain" id="PRO_5040141460" evidence="4">
    <location>
        <begin position="19"/>
        <end position="1292"/>
    </location>
</feature>
<keyword evidence="3" id="KW-0472">Membrane</keyword>
<name>A0A9P8LXF4_9EUKA</name>
<evidence type="ECO:0000256" key="1">
    <source>
        <dbReference type="PROSITE-ProRule" id="PRU00076"/>
    </source>
</evidence>
<feature type="disulfide bond" evidence="1">
    <location>
        <begin position="479"/>
        <end position="488"/>
    </location>
</feature>
<feature type="transmembrane region" description="Helical" evidence="3">
    <location>
        <begin position="1052"/>
        <end position="1072"/>
    </location>
</feature>
<dbReference type="RefSeq" id="XP_067766576.1">
    <property type="nucleotide sequence ID" value="XM_067905259.1"/>
</dbReference>
<proteinExistence type="predicted"/>
<feature type="signal peptide" evidence="4">
    <location>
        <begin position="1"/>
        <end position="18"/>
    </location>
</feature>
<protein>
    <submittedName>
        <fullName evidence="6">Transmembrane domain-containing protein</fullName>
    </submittedName>
</protein>
<evidence type="ECO:0000259" key="5">
    <source>
        <dbReference type="PROSITE" id="PS50026"/>
    </source>
</evidence>
<reference evidence="6 7" key="1">
    <citation type="journal article" date="2014" name="PLoS Genet.">
        <title>The Genome of Spironucleus salmonicida Highlights a Fish Pathogen Adapted to Fluctuating Environments.</title>
        <authorList>
            <person name="Xu F."/>
            <person name="Jerlstrom-Hultqvist J."/>
            <person name="Einarsson E."/>
            <person name="Astvaldsson A."/>
            <person name="Svard S.G."/>
            <person name="Andersson J.O."/>
        </authorList>
    </citation>
    <scope>NUCLEOTIDE SEQUENCE [LARGE SCALE GENOMIC DNA]</scope>
    <source>
        <strain evidence="6 7">ATCC 50377</strain>
    </source>
</reference>
<dbReference type="KEGG" id="ssao:94295350"/>
<comment type="caution">
    <text evidence="6">The sequence shown here is derived from an EMBL/GenBank/DDBJ whole genome shotgun (WGS) entry which is preliminary data.</text>
</comment>
<comment type="caution">
    <text evidence="1">Lacks conserved residue(s) required for the propagation of feature annotation.</text>
</comment>
<keyword evidence="7" id="KW-1185">Reference proteome</keyword>
<dbReference type="PROSITE" id="PS00022">
    <property type="entry name" value="EGF_1"/>
    <property type="match status" value="1"/>
</dbReference>
<dbReference type="PROSITE" id="PS50026">
    <property type="entry name" value="EGF_3"/>
    <property type="match status" value="1"/>
</dbReference>
<feature type="transmembrane region" description="Helical" evidence="3">
    <location>
        <begin position="1084"/>
        <end position="1104"/>
    </location>
</feature>
<feature type="transmembrane region" description="Helical" evidence="3">
    <location>
        <begin position="983"/>
        <end position="1000"/>
    </location>
</feature>
<dbReference type="Proteomes" id="UP000018208">
    <property type="component" value="Unassembled WGS sequence"/>
</dbReference>
<feature type="domain" description="EGF-like" evidence="5">
    <location>
        <begin position="453"/>
        <end position="489"/>
    </location>
</feature>
<evidence type="ECO:0000313" key="7">
    <source>
        <dbReference type="Proteomes" id="UP000018208"/>
    </source>
</evidence>
<dbReference type="OrthoDB" id="9981301at2759"/>
<dbReference type="SMART" id="SM00181">
    <property type="entry name" value="EGF"/>
    <property type="match status" value="8"/>
</dbReference>
<keyword evidence="1" id="KW-1015">Disulfide bond</keyword>
<dbReference type="InterPro" id="IPR002049">
    <property type="entry name" value="LE_dom"/>
</dbReference>
<feature type="transmembrane region" description="Helical" evidence="3">
    <location>
        <begin position="957"/>
        <end position="976"/>
    </location>
</feature>